<protein>
    <submittedName>
        <fullName evidence="1">Major head protein</fullName>
    </submittedName>
</protein>
<dbReference type="GeneID" id="40100398"/>
<dbReference type="EMBL" id="LK392619">
    <property type="protein sequence ID" value="CDS43811.1"/>
    <property type="molecule type" value="Genomic_DNA"/>
</dbReference>
<sequence length="366" mass="41802">MANKITTFLSGQTGKQISNIDLLNSIRIRASADYQADIPVLEGARINHATVPYQDFQKHANEFFTALVNRIGSTVIKALTYENPLAIFKSETFEFGDTLQEIYVHPAEKKTYDAKSDVSPFKFADTDIEVFYHTLNNENYYERTFERAWIQKAFVSDMAFDEFVDKMFTSLLSSDTLDEYQAVKGVLEKSLAEVSYTDLKGNAKKITVAGTKIDEEKQDFVVDFNQSLINLSKRFTIPSRTTFNNPVGVPNMTAIEDQYLVISAEFSTHLDMLLANAFNMDKASVLARTIVVDDFEKFTGEGANNGRKPVAFLISAKSIINKDKLVHMEAIRNPRNMTYNYFYHHHYMTSLSLFENIHFWYVEDAE</sequence>
<dbReference type="Pfam" id="PF25622">
    <property type="entry name" value="Phi29_MCP"/>
    <property type="match status" value="1"/>
</dbReference>
<reference evidence="1 2" key="2">
    <citation type="submission" date="2014-06" db="EMBL/GenBank/DDBJ databases">
        <title>Estudios estructurales y funcionales de la lisozima Cpl-7, del bacteriofago Cp-7 de neumococo.</title>
        <authorList>
            <person name="Diez-Martinez R."/>
        </authorList>
    </citation>
    <scope>NUCLEOTIDE SEQUENCE [LARGE SCALE GENOMIC DNA]</scope>
</reference>
<name>A0A068YGT8_BPCP7</name>
<dbReference type="Proteomes" id="UP000027387">
    <property type="component" value="Segment"/>
</dbReference>
<dbReference type="RefSeq" id="YP_009623592.1">
    <property type="nucleotide sequence ID" value="NC_042114.1"/>
</dbReference>
<dbReference type="KEGG" id="vg:40100398"/>
<dbReference type="OrthoDB" id="29605at10239"/>
<evidence type="ECO:0000313" key="1">
    <source>
        <dbReference type="EMBL" id="CDS43811.1"/>
    </source>
</evidence>
<proteinExistence type="predicted"/>
<evidence type="ECO:0000313" key="2">
    <source>
        <dbReference type="Proteomes" id="UP000027387"/>
    </source>
</evidence>
<organism evidence="1 2">
    <name type="scientific">Streptococcus phage Cp-7</name>
    <name type="common">Bacteriophage Cp-7</name>
    <dbReference type="NCBI Taxonomy" id="10748"/>
    <lineage>
        <taxon>Viruses</taxon>
        <taxon>Duplodnaviria</taxon>
        <taxon>Heunggongvirae</taxon>
        <taxon>Uroviricota</taxon>
        <taxon>Caudoviricetes</taxon>
        <taxon>Madridviridae</taxon>
        <taxon>Cepunavirus</taxon>
        <taxon>Cepunavirus Cp7</taxon>
    </lineage>
</organism>
<organismHost>
    <name type="scientific">Streptococcus pneumoniae</name>
    <dbReference type="NCBI Taxonomy" id="1313"/>
</organismHost>
<reference evidence="1 2" key="1">
    <citation type="submission" date="2014-05" db="EMBL/GenBank/DDBJ databases">
        <authorList>
            <person name="Garcia E."/>
        </authorList>
    </citation>
    <scope>NUCLEOTIDE SEQUENCE [LARGE SCALE GENOMIC DNA]</scope>
</reference>
<accession>A0A068YGT8</accession>
<keyword evidence="2" id="KW-1185">Reference proteome</keyword>